<name>A0A3Q0F019_VIGRR</name>
<accession>A0A3Q0F019</accession>
<dbReference type="Proteomes" id="UP000087766">
    <property type="component" value="Chromosome 5"/>
</dbReference>
<reference evidence="3" key="2">
    <citation type="submission" date="2025-08" db="UniProtKB">
        <authorList>
            <consortium name="RefSeq"/>
        </authorList>
    </citation>
    <scope>IDENTIFICATION</scope>
    <source>
        <tissue evidence="3">Leaf</tissue>
    </source>
</reference>
<gene>
    <name evidence="3" type="primary">LOC106761104</name>
</gene>
<dbReference type="OrthoDB" id="1824582at2759"/>
<organism evidence="2 3">
    <name type="scientific">Vigna radiata var. radiata</name>
    <name type="common">Mung bean</name>
    <name type="synonym">Phaseolus aureus</name>
    <dbReference type="NCBI Taxonomy" id="3916"/>
    <lineage>
        <taxon>Eukaryota</taxon>
        <taxon>Viridiplantae</taxon>
        <taxon>Streptophyta</taxon>
        <taxon>Embryophyta</taxon>
        <taxon>Tracheophyta</taxon>
        <taxon>Spermatophyta</taxon>
        <taxon>Magnoliopsida</taxon>
        <taxon>eudicotyledons</taxon>
        <taxon>Gunneridae</taxon>
        <taxon>Pentapetalae</taxon>
        <taxon>rosids</taxon>
        <taxon>fabids</taxon>
        <taxon>Fabales</taxon>
        <taxon>Fabaceae</taxon>
        <taxon>Papilionoideae</taxon>
        <taxon>50 kb inversion clade</taxon>
        <taxon>NPAAA clade</taxon>
        <taxon>indigoferoid/millettioid clade</taxon>
        <taxon>Phaseoleae</taxon>
        <taxon>Vigna</taxon>
    </lineage>
</organism>
<dbReference type="GeneID" id="106761104"/>
<feature type="region of interest" description="Disordered" evidence="1">
    <location>
        <begin position="1"/>
        <end position="37"/>
    </location>
</feature>
<dbReference type="STRING" id="3916.A0A3Q0F019"/>
<keyword evidence="2" id="KW-1185">Reference proteome</keyword>
<evidence type="ECO:0000256" key="1">
    <source>
        <dbReference type="SAM" id="MobiDB-lite"/>
    </source>
</evidence>
<evidence type="ECO:0000313" key="3">
    <source>
        <dbReference type="RefSeq" id="XP_022637343.1"/>
    </source>
</evidence>
<reference evidence="2" key="1">
    <citation type="journal article" date="2014" name="Nat. Commun.">
        <title>Genome sequence of mungbean and insights into evolution within Vigna species.</title>
        <authorList>
            <person name="Kang Y.J."/>
            <person name="Kim S.K."/>
            <person name="Kim M.Y."/>
            <person name="Lestari P."/>
            <person name="Kim K.H."/>
            <person name="Ha B.K."/>
            <person name="Jun T.H."/>
            <person name="Hwang W.J."/>
            <person name="Lee T."/>
            <person name="Lee J."/>
            <person name="Shim S."/>
            <person name="Yoon M.Y."/>
            <person name="Jang Y.E."/>
            <person name="Han K.S."/>
            <person name="Taeprayoon P."/>
            <person name="Yoon N."/>
            <person name="Somta P."/>
            <person name="Tanya P."/>
            <person name="Kim K.S."/>
            <person name="Gwag J.G."/>
            <person name="Moon J.K."/>
            <person name="Lee Y.H."/>
            <person name="Park B.S."/>
            <person name="Bombarely A."/>
            <person name="Doyle J.J."/>
            <person name="Jackson S.A."/>
            <person name="Schafleitner R."/>
            <person name="Srinives P."/>
            <person name="Varshney R.K."/>
            <person name="Lee S.H."/>
        </authorList>
    </citation>
    <scope>NUCLEOTIDE SEQUENCE [LARGE SCALE GENOMIC DNA]</scope>
    <source>
        <strain evidence="2">cv. VC1973A</strain>
    </source>
</reference>
<feature type="compositionally biased region" description="Pro residues" evidence="1">
    <location>
        <begin position="24"/>
        <end position="33"/>
    </location>
</feature>
<sequence>MPQRFPHCQNRRPVPPQNGKTPQTPTPPLPPPRVINNSSTASPSSWLQFNCGVGYFQNIAKRRICYKHCVASEVNFQKKYSPLYTSLPRVKQVSKRLICVVAREDLPKQVEESNMKTPKEIFLKEYKMPDYYFDNKRLFTSSTAQHLQPQNLQERQNLIRPFSQSCSCL</sequence>
<proteinExistence type="predicted"/>
<protein>
    <submittedName>
        <fullName evidence="3">Uncharacterized protein LOC106761104 isoform X1</fullName>
    </submittedName>
</protein>
<dbReference type="RefSeq" id="XP_022637343.1">
    <property type="nucleotide sequence ID" value="XM_022781622.1"/>
</dbReference>
<dbReference type="AlphaFoldDB" id="A0A3Q0F019"/>
<evidence type="ECO:0000313" key="2">
    <source>
        <dbReference type="Proteomes" id="UP000087766"/>
    </source>
</evidence>